<evidence type="ECO:0000256" key="3">
    <source>
        <dbReference type="ARBA" id="ARBA00022824"/>
    </source>
</evidence>
<evidence type="ECO:0000313" key="7">
    <source>
        <dbReference type="EMBL" id="RIA88031.1"/>
    </source>
</evidence>
<dbReference type="AlphaFoldDB" id="A0A397SYP5"/>
<keyword evidence="5" id="KW-1133">Transmembrane helix</keyword>
<evidence type="ECO:0000256" key="4">
    <source>
        <dbReference type="ARBA" id="ARBA00023136"/>
    </source>
</evidence>
<evidence type="ECO:0000313" key="8">
    <source>
        <dbReference type="Proteomes" id="UP000265703"/>
    </source>
</evidence>
<dbReference type="GO" id="GO:0032934">
    <property type="term" value="F:sterol binding"/>
    <property type="evidence" value="ECO:0007669"/>
    <property type="project" value="InterPro"/>
</dbReference>
<evidence type="ECO:0000256" key="1">
    <source>
        <dbReference type="ARBA" id="ARBA00004240"/>
    </source>
</evidence>
<dbReference type="OrthoDB" id="6510177at2759"/>
<feature type="domain" description="NPC1 middle luminal" evidence="6">
    <location>
        <begin position="93"/>
        <end position="193"/>
    </location>
</feature>
<dbReference type="GO" id="GO:0032933">
    <property type="term" value="P:SREBP signaling pathway"/>
    <property type="evidence" value="ECO:0007669"/>
    <property type="project" value="InterPro"/>
</dbReference>
<organism evidence="7 8">
    <name type="scientific">Glomus cerebriforme</name>
    <dbReference type="NCBI Taxonomy" id="658196"/>
    <lineage>
        <taxon>Eukaryota</taxon>
        <taxon>Fungi</taxon>
        <taxon>Fungi incertae sedis</taxon>
        <taxon>Mucoromycota</taxon>
        <taxon>Glomeromycotina</taxon>
        <taxon>Glomeromycetes</taxon>
        <taxon>Glomerales</taxon>
        <taxon>Glomeraceae</taxon>
        <taxon>Glomus</taxon>
    </lineage>
</organism>
<dbReference type="GO" id="GO:0045540">
    <property type="term" value="P:regulation of cholesterol biosynthetic process"/>
    <property type="evidence" value="ECO:0007669"/>
    <property type="project" value="TreeGrafter"/>
</dbReference>
<keyword evidence="4 5" id="KW-0472">Membrane</keyword>
<dbReference type="GO" id="GO:0000139">
    <property type="term" value="C:Golgi membrane"/>
    <property type="evidence" value="ECO:0007669"/>
    <property type="project" value="InterPro"/>
</dbReference>
<sequence>MAVLSYLESLTASITRNTSRQFYRHAKFCASHQVSVIVITILVVLPLCYPALNTYYLNPTSDVPTFYWELPSSRVPISKSNFHQKCGEQPSLHVENIIIKTNGFKDIDSPHNNYGTNVLQKRLLLWAHHFQERLANTVIVYPPNKSPLISRQEPEEYTLSDLCFKPNGGSRCLINSPIEFWNYEADLLMNDENILKTLSKTDKLSSFKIPIPLESVFGNPVYDKVTGGIIGADSIILTYFLEDMDNCAGSQTLAVWDSLLKNVIDANDTLHVGGERIKIYDIDFKEASNHIVFTVRVNL</sequence>
<dbReference type="GO" id="GO:0032936">
    <property type="term" value="C:SREBP-SCAP complex"/>
    <property type="evidence" value="ECO:0007669"/>
    <property type="project" value="TreeGrafter"/>
</dbReference>
<dbReference type="InterPro" id="IPR030225">
    <property type="entry name" value="SCAP"/>
</dbReference>
<evidence type="ECO:0000256" key="2">
    <source>
        <dbReference type="ARBA" id="ARBA00004308"/>
    </source>
</evidence>
<dbReference type="PANTHER" id="PTHR46378">
    <property type="entry name" value="STEROL REGULATORY ELEMENT-BINDING PROTEIN CLEAVAGE-ACTIVATING PROTEIN"/>
    <property type="match status" value="1"/>
</dbReference>
<dbReference type="GO" id="GO:0005789">
    <property type="term" value="C:endoplasmic reticulum membrane"/>
    <property type="evidence" value="ECO:0007669"/>
    <property type="project" value="InterPro"/>
</dbReference>
<keyword evidence="3" id="KW-0256">Endoplasmic reticulum</keyword>
<evidence type="ECO:0000256" key="5">
    <source>
        <dbReference type="SAM" id="Phobius"/>
    </source>
</evidence>
<proteinExistence type="predicted"/>
<accession>A0A397SYP5</accession>
<gene>
    <name evidence="7" type="ORF">C1645_260844</name>
</gene>
<dbReference type="Proteomes" id="UP000265703">
    <property type="component" value="Unassembled WGS sequence"/>
</dbReference>
<evidence type="ECO:0000259" key="6">
    <source>
        <dbReference type="Pfam" id="PF22314"/>
    </source>
</evidence>
<name>A0A397SYP5_9GLOM</name>
<comment type="subcellular location">
    <subcellularLocation>
        <location evidence="2">Endomembrane system</location>
    </subcellularLocation>
    <subcellularLocation>
        <location evidence="1">Endoplasmic reticulum</location>
    </subcellularLocation>
</comment>
<dbReference type="EMBL" id="QKYT01000282">
    <property type="protein sequence ID" value="RIA88031.1"/>
    <property type="molecule type" value="Genomic_DNA"/>
</dbReference>
<dbReference type="InterPro" id="IPR053956">
    <property type="entry name" value="NPC1_MLD"/>
</dbReference>
<comment type="caution">
    <text evidence="7">The sequence shown here is derived from an EMBL/GenBank/DDBJ whole genome shotgun (WGS) entry which is preliminary data.</text>
</comment>
<reference evidence="7 8" key="1">
    <citation type="submission" date="2018-06" db="EMBL/GenBank/DDBJ databases">
        <title>Comparative genomics reveals the genomic features of Rhizophagus irregularis, R. cerebriforme, R. diaphanum and Gigaspora rosea, and their symbiotic lifestyle signature.</title>
        <authorList>
            <person name="Morin E."/>
            <person name="San Clemente H."/>
            <person name="Chen E.C.H."/>
            <person name="De La Providencia I."/>
            <person name="Hainaut M."/>
            <person name="Kuo A."/>
            <person name="Kohler A."/>
            <person name="Murat C."/>
            <person name="Tang N."/>
            <person name="Roy S."/>
            <person name="Loubradou J."/>
            <person name="Henrissat B."/>
            <person name="Grigoriev I.V."/>
            <person name="Corradi N."/>
            <person name="Roux C."/>
            <person name="Martin F.M."/>
        </authorList>
    </citation>
    <scope>NUCLEOTIDE SEQUENCE [LARGE SCALE GENOMIC DNA]</scope>
    <source>
        <strain evidence="7 8">DAOM 227022</strain>
    </source>
</reference>
<feature type="transmembrane region" description="Helical" evidence="5">
    <location>
        <begin position="34"/>
        <end position="52"/>
    </location>
</feature>
<dbReference type="Pfam" id="PF22314">
    <property type="entry name" value="NPC1_MLD"/>
    <property type="match status" value="1"/>
</dbReference>
<keyword evidence="5" id="KW-0812">Transmembrane</keyword>
<protein>
    <recommendedName>
        <fullName evidence="6">NPC1 middle luminal domain-containing protein</fullName>
    </recommendedName>
</protein>
<keyword evidence="8" id="KW-1185">Reference proteome</keyword>
<dbReference type="PANTHER" id="PTHR46378:SF1">
    <property type="entry name" value="STEROL REGULATORY ELEMENT-BINDING PROTEIN CLEAVAGE-ACTIVATING PROTEIN"/>
    <property type="match status" value="1"/>
</dbReference>